<dbReference type="Proteomes" id="UP000500741">
    <property type="component" value="Chromosome"/>
</dbReference>
<name>A0A6G8AY50_9LACO</name>
<dbReference type="InterPro" id="IPR041219">
    <property type="entry name" value="Phage_lysozyme2"/>
</dbReference>
<evidence type="ECO:0000313" key="3">
    <source>
        <dbReference type="EMBL" id="QIL49926.1"/>
    </source>
</evidence>
<dbReference type="PROSITE" id="PS50911">
    <property type="entry name" value="CHAP"/>
    <property type="match status" value="1"/>
</dbReference>
<dbReference type="EMBL" id="CP049888">
    <property type="protein sequence ID" value="QIL49926.1"/>
    <property type="molecule type" value="Genomic_DNA"/>
</dbReference>
<feature type="compositionally biased region" description="Polar residues" evidence="1">
    <location>
        <begin position="226"/>
        <end position="239"/>
    </location>
</feature>
<dbReference type="Pfam" id="PF05257">
    <property type="entry name" value="CHAP"/>
    <property type="match status" value="1"/>
</dbReference>
<feature type="region of interest" description="Disordered" evidence="1">
    <location>
        <begin position="205"/>
        <end position="249"/>
    </location>
</feature>
<reference evidence="3 4" key="1">
    <citation type="submission" date="2020-03" db="EMBL/GenBank/DDBJ databases">
        <title>Weissella sp. nov., isolated from Cybister lewisianus.</title>
        <authorList>
            <person name="Hyun D.-W."/>
            <person name="Bae J.-W."/>
        </authorList>
    </citation>
    <scope>NUCLEOTIDE SEQUENCE [LARGE SCALE GENOMIC DNA]</scope>
    <source>
        <strain evidence="3 4">HDW19</strain>
    </source>
</reference>
<dbReference type="SUPFAM" id="SSF54001">
    <property type="entry name" value="Cysteine proteinases"/>
    <property type="match status" value="1"/>
</dbReference>
<dbReference type="AlphaFoldDB" id="A0A6G8AY50"/>
<protein>
    <submittedName>
        <fullName evidence="3">CHAP domain-containing protein</fullName>
    </submittedName>
</protein>
<feature type="compositionally biased region" description="Low complexity" evidence="1">
    <location>
        <begin position="209"/>
        <end position="225"/>
    </location>
</feature>
<keyword evidence="4" id="KW-1185">Reference proteome</keyword>
<organism evidence="3 4">
    <name type="scientific">Weissella coleopterorum</name>
    <dbReference type="NCBI Taxonomy" id="2714949"/>
    <lineage>
        <taxon>Bacteria</taxon>
        <taxon>Bacillati</taxon>
        <taxon>Bacillota</taxon>
        <taxon>Bacilli</taxon>
        <taxon>Lactobacillales</taxon>
        <taxon>Lactobacillaceae</taxon>
        <taxon>Weissella</taxon>
    </lineage>
</organism>
<dbReference type="Pfam" id="PF18013">
    <property type="entry name" value="Phage_lysozyme2"/>
    <property type="match status" value="1"/>
</dbReference>
<feature type="domain" description="Peptidase C51" evidence="2">
    <location>
        <begin position="251"/>
        <end position="381"/>
    </location>
</feature>
<proteinExistence type="predicted"/>
<dbReference type="RefSeq" id="WP_166009030.1">
    <property type="nucleotide sequence ID" value="NZ_CP049888.1"/>
</dbReference>
<dbReference type="InterPro" id="IPR038765">
    <property type="entry name" value="Papain-like_cys_pep_sf"/>
</dbReference>
<dbReference type="Gene3D" id="3.90.1720.10">
    <property type="entry name" value="endopeptidase domain like (from Nostoc punctiforme)"/>
    <property type="match status" value="1"/>
</dbReference>
<dbReference type="Gene3D" id="1.10.530.10">
    <property type="match status" value="1"/>
</dbReference>
<dbReference type="InterPro" id="IPR007921">
    <property type="entry name" value="CHAP_dom"/>
</dbReference>
<accession>A0A6G8AY50</accession>
<evidence type="ECO:0000313" key="4">
    <source>
        <dbReference type="Proteomes" id="UP000500741"/>
    </source>
</evidence>
<sequence length="384" mass="40925">MKKFITRRLTLIIAPLFLLLVVIMAVVGGTSNNQCESGNSVGTVLSSADKKQTAQSIANSLKEIPNITPAGISAYLGNAEVESGLNSKAVQSGAVYDEAKAMNPGLSGYAIGFNQWDGSRRVDLINYAKSQGKSWEDPTLQLDFAIHHDGANSEILKQGLAMDDVAEATEYLRAKWERGGVGTTEKRTNFAKQWYLDLSNGNNDSPALSVSSDNVKDNNNQDNQNAQEAGCSTNVSQGMGSSGAPVTSIPEQYKDKISDTNFTATSPTNTYPANQCTWYAFNRMQELGTPVENYLGNGADWGANAKAKGYNTDSQPHVGWVISFTQGAGGADPTYGHVAVVEAMSDDGSHFLVSECNVVNGGSGTISFRELSVGAGMTFIEGRK</sequence>
<evidence type="ECO:0000256" key="1">
    <source>
        <dbReference type="SAM" id="MobiDB-lite"/>
    </source>
</evidence>
<evidence type="ECO:0000259" key="2">
    <source>
        <dbReference type="PROSITE" id="PS50911"/>
    </source>
</evidence>
<dbReference type="KEGG" id="wco:G7084_00440"/>
<gene>
    <name evidence="3" type="ORF">G7084_00440</name>
</gene>